<evidence type="ECO:0000313" key="1">
    <source>
        <dbReference type="EMBL" id="GJS80668.1"/>
    </source>
</evidence>
<organism evidence="1 2">
    <name type="scientific">Tanacetum coccineum</name>
    <dbReference type="NCBI Taxonomy" id="301880"/>
    <lineage>
        <taxon>Eukaryota</taxon>
        <taxon>Viridiplantae</taxon>
        <taxon>Streptophyta</taxon>
        <taxon>Embryophyta</taxon>
        <taxon>Tracheophyta</taxon>
        <taxon>Spermatophyta</taxon>
        <taxon>Magnoliopsida</taxon>
        <taxon>eudicotyledons</taxon>
        <taxon>Gunneridae</taxon>
        <taxon>Pentapetalae</taxon>
        <taxon>asterids</taxon>
        <taxon>campanulids</taxon>
        <taxon>Asterales</taxon>
        <taxon>Asteraceae</taxon>
        <taxon>Asteroideae</taxon>
        <taxon>Anthemideae</taxon>
        <taxon>Anthemidinae</taxon>
        <taxon>Tanacetum</taxon>
    </lineage>
</organism>
<reference evidence="1" key="1">
    <citation type="journal article" date="2022" name="Int. J. Mol. Sci.">
        <title>Draft Genome of Tanacetum Coccineum: Genomic Comparison of Closely Related Tanacetum-Family Plants.</title>
        <authorList>
            <person name="Yamashiro T."/>
            <person name="Shiraishi A."/>
            <person name="Nakayama K."/>
            <person name="Satake H."/>
        </authorList>
    </citation>
    <scope>NUCLEOTIDE SEQUENCE</scope>
</reference>
<sequence length="425" mass="46901">MQQPVPNPEDIIDLTTTMNMTLVLMAKAFKLNYSTPTNNNQIISSNPHNRQIAQPGMNLGQDRQMQMVGGNGGNQFRHSESGVQNIRNQNGLIVVSGIANPNANQIGNDNVVAARAKSNANGNNSNQIRWIQLQVEEFDFMAAVEDLEEIEEVNANCILMANLQQASTSGIQIDNAPVYDSDGSAKVHHSKNCYDNDIFNKFTQEEQYTELLKLISEPHQVQQNDSNVIFTVSSVEQCGETVEQNPATVEEIYSLTTTTCTISTITSTFTPTHTSPTYDEAPLGYRAAGIWLRTASPPTHHPLEIPSLPLLLPSTTHRDDLPEADMPLRKRVRFTASASGFEVRESSSAAAARQPGLDVAIVDETPGRHMSREVGYGIEDVWDDMVGDMEERAPTIVEGFSQRVTDLSTTLARDTHEIYIRLEDA</sequence>
<dbReference type="EMBL" id="BQNB010010688">
    <property type="protein sequence ID" value="GJS80668.1"/>
    <property type="molecule type" value="Genomic_DNA"/>
</dbReference>
<accession>A0ABQ4YS33</accession>
<keyword evidence="2" id="KW-1185">Reference proteome</keyword>
<evidence type="ECO:0000313" key="2">
    <source>
        <dbReference type="Proteomes" id="UP001151760"/>
    </source>
</evidence>
<name>A0ABQ4YS33_9ASTR</name>
<comment type="caution">
    <text evidence="1">The sequence shown here is derived from an EMBL/GenBank/DDBJ whole genome shotgun (WGS) entry which is preliminary data.</text>
</comment>
<reference evidence="1" key="2">
    <citation type="submission" date="2022-01" db="EMBL/GenBank/DDBJ databases">
        <authorList>
            <person name="Yamashiro T."/>
            <person name="Shiraishi A."/>
            <person name="Satake H."/>
            <person name="Nakayama K."/>
        </authorList>
    </citation>
    <scope>NUCLEOTIDE SEQUENCE</scope>
</reference>
<proteinExistence type="predicted"/>
<gene>
    <name evidence="1" type="ORF">Tco_0730549</name>
</gene>
<dbReference type="Proteomes" id="UP001151760">
    <property type="component" value="Unassembled WGS sequence"/>
</dbReference>
<protein>
    <recommendedName>
        <fullName evidence="3">Gag-Pol polyprotein</fullName>
    </recommendedName>
</protein>
<evidence type="ECO:0008006" key="3">
    <source>
        <dbReference type="Google" id="ProtNLM"/>
    </source>
</evidence>